<evidence type="ECO:0000313" key="2">
    <source>
        <dbReference type="EMBL" id="AUD06408.1"/>
    </source>
</evidence>
<keyword evidence="3" id="KW-1185">Reference proteome</keyword>
<evidence type="ECO:0000256" key="1">
    <source>
        <dbReference type="SAM" id="MobiDB-lite"/>
    </source>
</evidence>
<reference evidence="2 3" key="1">
    <citation type="submission" date="2017-11" db="EMBL/GenBank/DDBJ databases">
        <title>Taxonomic description and genome sequences of Spirosoma HA7 sp. nov., isolated from pollen microhabitat of Corylus avellana.</title>
        <authorList>
            <person name="Ambika Manirajan B."/>
            <person name="Suarez C."/>
            <person name="Ratering S."/>
            <person name="Geissler-Plaum R."/>
            <person name="Cardinale M."/>
            <person name="Sylvia S."/>
        </authorList>
    </citation>
    <scope>NUCLEOTIDE SEQUENCE [LARGE SCALE GENOMIC DNA]</scope>
    <source>
        <strain evidence="2 3">HA7</strain>
    </source>
</reference>
<proteinExistence type="predicted"/>
<protein>
    <submittedName>
        <fullName evidence="2">Uncharacterized protein</fullName>
    </submittedName>
</protein>
<dbReference type="KEGG" id="spir:CWM47_33965"/>
<sequence>MTRQELQALVDAHYNKLDVIQQRPAFLSFQRQLTHVWTTWGQHVLQASVDKPPVNPQTKRLSNPIRTC</sequence>
<accession>A0A2K8Z964</accession>
<organism evidence="2 3">
    <name type="scientific">Spirosoma pollinicola</name>
    <dbReference type="NCBI Taxonomy" id="2057025"/>
    <lineage>
        <taxon>Bacteria</taxon>
        <taxon>Pseudomonadati</taxon>
        <taxon>Bacteroidota</taxon>
        <taxon>Cytophagia</taxon>
        <taxon>Cytophagales</taxon>
        <taxon>Cytophagaceae</taxon>
        <taxon>Spirosoma</taxon>
    </lineage>
</organism>
<dbReference type="EMBL" id="CP025096">
    <property type="protein sequence ID" value="AUD06408.1"/>
    <property type="molecule type" value="Genomic_DNA"/>
</dbReference>
<feature type="region of interest" description="Disordered" evidence="1">
    <location>
        <begin position="49"/>
        <end position="68"/>
    </location>
</feature>
<name>A0A2K8Z964_9BACT</name>
<evidence type="ECO:0000313" key="3">
    <source>
        <dbReference type="Proteomes" id="UP000232883"/>
    </source>
</evidence>
<dbReference type="Proteomes" id="UP000232883">
    <property type="component" value="Chromosome"/>
</dbReference>
<gene>
    <name evidence="2" type="ORF">CWM47_33965</name>
</gene>
<dbReference type="AlphaFoldDB" id="A0A2K8Z964"/>
<feature type="compositionally biased region" description="Polar residues" evidence="1">
    <location>
        <begin position="56"/>
        <end position="68"/>
    </location>
</feature>